<accession>A0A1Y3B0N4</accession>
<reference evidence="3 4" key="1">
    <citation type="submission" date="2017-03" db="EMBL/GenBank/DDBJ databases">
        <title>Genome Survey of Euroglyphus maynei.</title>
        <authorList>
            <person name="Arlian L.G."/>
            <person name="Morgan M.S."/>
            <person name="Rider S.D."/>
        </authorList>
    </citation>
    <scope>NUCLEOTIDE SEQUENCE [LARGE SCALE GENOMIC DNA]</scope>
    <source>
        <strain evidence="3">Arlian Lab</strain>
        <tissue evidence="3">Whole body</tissue>
    </source>
</reference>
<comment type="caution">
    <text evidence="3">The sequence shown here is derived from an EMBL/GenBank/DDBJ whole genome shotgun (WGS) entry which is preliminary data.</text>
</comment>
<feature type="region of interest" description="Disordered" evidence="1">
    <location>
        <begin position="88"/>
        <end position="128"/>
    </location>
</feature>
<feature type="region of interest" description="Disordered" evidence="1">
    <location>
        <begin position="1"/>
        <end position="73"/>
    </location>
</feature>
<keyword evidence="4" id="KW-1185">Reference proteome</keyword>
<evidence type="ECO:0000313" key="4">
    <source>
        <dbReference type="Proteomes" id="UP000194236"/>
    </source>
</evidence>
<feature type="compositionally biased region" description="Polar residues" evidence="1">
    <location>
        <begin position="64"/>
        <end position="73"/>
    </location>
</feature>
<feature type="compositionally biased region" description="Basic and acidic residues" evidence="1">
    <location>
        <begin position="95"/>
        <end position="108"/>
    </location>
</feature>
<organism evidence="3 4">
    <name type="scientific">Euroglyphus maynei</name>
    <name type="common">Mayne's house dust mite</name>
    <dbReference type="NCBI Taxonomy" id="6958"/>
    <lineage>
        <taxon>Eukaryota</taxon>
        <taxon>Metazoa</taxon>
        <taxon>Ecdysozoa</taxon>
        <taxon>Arthropoda</taxon>
        <taxon>Chelicerata</taxon>
        <taxon>Arachnida</taxon>
        <taxon>Acari</taxon>
        <taxon>Acariformes</taxon>
        <taxon>Sarcoptiformes</taxon>
        <taxon>Astigmata</taxon>
        <taxon>Psoroptidia</taxon>
        <taxon>Analgoidea</taxon>
        <taxon>Pyroglyphidae</taxon>
        <taxon>Pyroglyphinae</taxon>
        <taxon>Euroglyphus</taxon>
    </lineage>
</organism>
<protein>
    <recommendedName>
        <fullName evidence="2">BMERB domain-containing protein</fullName>
    </recommendedName>
</protein>
<dbReference type="Pfam" id="PF12130">
    <property type="entry name" value="bMERB_dom"/>
    <property type="match status" value="1"/>
</dbReference>
<dbReference type="PROSITE" id="PS51848">
    <property type="entry name" value="BMERB"/>
    <property type="match status" value="1"/>
</dbReference>
<dbReference type="InterPro" id="IPR050540">
    <property type="entry name" value="F-actin_Monoox_Mical"/>
</dbReference>
<name>A0A1Y3B0N4_EURMA</name>
<dbReference type="AlphaFoldDB" id="A0A1Y3B0N4"/>
<dbReference type="InterPro" id="IPR022735">
    <property type="entry name" value="bMERB_dom"/>
</dbReference>
<dbReference type="EMBL" id="MUJZ01047454">
    <property type="protein sequence ID" value="OTF74360.1"/>
    <property type="molecule type" value="Genomic_DNA"/>
</dbReference>
<feature type="compositionally biased region" description="Low complexity" evidence="1">
    <location>
        <begin position="20"/>
        <end position="40"/>
    </location>
</feature>
<evidence type="ECO:0000313" key="3">
    <source>
        <dbReference type="EMBL" id="OTF74360.1"/>
    </source>
</evidence>
<sequence length="203" mass="23269">MEQLRERARRLIANARQGMTNASSLESSLSSSTNSTNNVTPQMMSPSESLPTTQQSSNDNSSNVKESSTNQDQSVKLVEFNFYQFKTCETPSKSDPGKSEQQKSEKQKTTSPPSLPVTTKTTKKSNNYNDFPTSFESMQQELAHIDKEQKRIDREAFILEKRLRKLMEIGGNPRLEEKLFQNWFVLVNKRNAIIRRQMQLNIL</sequence>
<dbReference type="OrthoDB" id="5972258at2759"/>
<evidence type="ECO:0000256" key="1">
    <source>
        <dbReference type="SAM" id="MobiDB-lite"/>
    </source>
</evidence>
<evidence type="ECO:0000259" key="2">
    <source>
        <dbReference type="PROSITE" id="PS51848"/>
    </source>
</evidence>
<dbReference type="PANTHER" id="PTHR23167">
    <property type="entry name" value="CALPONIN HOMOLOGY DOMAIN-CONTAINING PROTEIN DDB_G0272472-RELATED"/>
    <property type="match status" value="1"/>
</dbReference>
<dbReference type="Proteomes" id="UP000194236">
    <property type="component" value="Unassembled WGS sequence"/>
</dbReference>
<dbReference type="PANTHER" id="PTHR23167:SF46">
    <property type="entry name" value="EPS15 HOMOLOGY DOMAIN CONTAINING PROTEIN-BINDING PROTEIN 1, ISOFORM F"/>
    <property type="match status" value="1"/>
</dbReference>
<feature type="domain" description="BMERB" evidence="2">
    <location>
        <begin position="121"/>
        <end position="203"/>
    </location>
</feature>
<feature type="compositionally biased region" description="Polar residues" evidence="1">
    <location>
        <begin position="41"/>
        <end position="55"/>
    </location>
</feature>
<proteinExistence type="predicted"/>
<gene>
    <name evidence="3" type="ORF">BLA29_005652</name>
</gene>